<dbReference type="InterPro" id="IPR018511">
    <property type="entry name" value="Hemolysin-typ_Ca-bd_CS"/>
</dbReference>
<dbReference type="RefSeq" id="WP_116223936.1">
    <property type="nucleotide sequence ID" value="NZ_AP018437.1"/>
</dbReference>
<evidence type="ECO:0000313" key="2">
    <source>
        <dbReference type="Proteomes" id="UP000256388"/>
    </source>
</evidence>
<accession>A0A347ZTL3</accession>
<evidence type="ECO:0000313" key="1">
    <source>
        <dbReference type="EMBL" id="REG10778.1"/>
    </source>
</evidence>
<dbReference type="InterPro" id="IPR011049">
    <property type="entry name" value="Serralysin-like_metalloprot_C"/>
</dbReference>
<dbReference type="PROSITE" id="PS00330">
    <property type="entry name" value="HEMOLYSIN_CALCIUM"/>
    <property type="match status" value="2"/>
</dbReference>
<evidence type="ECO:0008006" key="3">
    <source>
        <dbReference type="Google" id="ProtNLM"/>
    </source>
</evidence>
<reference evidence="1 2" key="1">
    <citation type="submission" date="2018-08" db="EMBL/GenBank/DDBJ databases">
        <title>Genomic Encyclopedia of Type Strains, Phase IV (KMG-IV): sequencing the most valuable type-strain genomes for metagenomic binning, comparative biology and taxonomic classification.</title>
        <authorList>
            <person name="Goeker M."/>
        </authorList>
    </citation>
    <scope>NUCLEOTIDE SEQUENCE [LARGE SCALE GENOMIC DNA]</scope>
    <source>
        <strain evidence="1 2">DSM 23923</strain>
    </source>
</reference>
<sequence length="127" mass="13227">MISKFIRVLFISLAFMIIISAIYGLTASNTVPESGLDMQTHEVTAEQMKPVECSSLSLEYISTSSIGSILNDLVLGTSSDDSLSGNAGNDCLVGGDGDDTIDGGDGTDICIGGNGTDTFLNCETEMD</sequence>
<comment type="caution">
    <text evidence="1">The sequence shown here is derived from an EMBL/GenBank/DDBJ whole genome shotgun (WGS) entry which is preliminary data.</text>
</comment>
<dbReference type="InterPro" id="IPR001343">
    <property type="entry name" value="Hemolysn_Ca-bd"/>
</dbReference>
<dbReference type="AlphaFoldDB" id="A0A347ZTL3"/>
<dbReference type="SUPFAM" id="SSF51120">
    <property type="entry name" value="beta-Roll"/>
    <property type="match status" value="1"/>
</dbReference>
<dbReference type="GO" id="GO:0005509">
    <property type="term" value="F:calcium ion binding"/>
    <property type="evidence" value="ECO:0007669"/>
    <property type="project" value="InterPro"/>
</dbReference>
<dbReference type="Gene3D" id="2.150.10.10">
    <property type="entry name" value="Serralysin-like metalloprotease, C-terminal"/>
    <property type="match status" value="1"/>
</dbReference>
<gene>
    <name evidence="1" type="ORF">DFR64_0639</name>
</gene>
<dbReference type="Pfam" id="PF00353">
    <property type="entry name" value="HemolysinCabind"/>
    <property type="match status" value="1"/>
</dbReference>
<dbReference type="EMBL" id="QUMS01000001">
    <property type="protein sequence ID" value="REG10778.1"/>
    <property type="molecule type" value="Genomic_DNA"/>
</dbReference>
<dbReference type="Proteomes" id="UP000256388">
    <property type="component" value="Unassembled WGS sequence"/>
</dbReference>
<keyword evidence="2" id="KW-1185">Reference proteome</keyword>
<name>A0A347ZTL3_9CHLR</name>
<dbReference type="PRINTS" id="PR00313">
    <property type="entry name" value="CABNDNGRPT"/>
</dbReference>
<protein>
    <recommendedName>
        <fullName evidence="3">Hemolysin type calcium-binding protein</fullName>
    </recommendedName>
</protein>
<organism evidence="1 2">
    <name type="scientific">Pelolinea submarina</name>
    <dbReference type="NCBI Taxonomy" id="913107"/>
    <lineage>
        <taxon>Bacteria</taxon>
        <taxon>Bacillati</taxon>
        <taxon>Chloroflexota</taxon>
        <taxon>Anaerolineae</taxon>
        <taxon>Anaerolineales</taxon>
        <taxon>Anaerolineaceae</taxon>
        <taxon>Pelolinea</taxon>
    </lineage>
</organism>
<proteinExistence type="predicted"/>